<keyword evidence="3" id="KW-1185">Reference proteome</keyword>
<feature type="compositionally biased region" description="Basic and acidic residues" evidence="1">
    <location>
        <begin position="27"/>
        <end position="37"/>
    </location>
</feature>
<comment type="caution">
    <text evidence="2">The sequence shown here is derived from an EMBL/GenBank/DDBJ whole genome shotgun (WGS) entry which is preliminary data.</text>
</comment>
<protein>
    <submittedName>
        <fullName evidence="2">Uncharacterized protein</fullName>
    </submittedName>
</protein>
<evidence type="ECO:0000313" key="2">
    <source>
        <dbReference type="EMBL" id="KAJ3612120.1"/>
    </source>
</evidence>
<organism evidence="2 3">
    <name type="scientific">Muraenolepis orangiensis</name>
    <name type="common">Patagonian moray cod</name>
    <dbReference type="NCBI Taxonomy" id="630683"/>
    <lineage>
        <taxon>Eukaryota</taxon>
        <taxon>Metazoa</taxon>
        <taxon>Chordata</taxon>
        <taxon>Craniata</taxon>
        <taxon>Vertebrata</taxon>
        <taxon>Euteleostomi</taxon>
        <taxon>Actinopterygii</taxon>
        <taxon>Neopterygii</taxon>
        <taxon>Teleostei</taxon>
        <taxon>Neoteleostei</taxon>
        <taxon>Acanthomorphata</taxon>
        <taxon>Zeiogadaria</taxon>
        <taxon>Gadariae</taxon>
        <taxon>Gadiformes</taxon>
        <taxon>Muraenolepidoidei</taxon>
        <taxon>Muraenolepididae</taxon>
        <taxon>Muraenolepis</taxon>
    </lineage>
</organism>
<dbReference type="EMBL" id="JANIIK010000036">
    <property type="protein sequence ID" value="KAJ3612120.1"/>
    <property type="molecule type" value="Genomic_DNA"/>
</dbReference>
<evidence type="ECO:0000313" key="3">
    <source>
        <dbReference type="Proteomes" id="UP001148018"/>
    </source>
</evidence>
<dbReference type="Proteomes" id="UP001148018">
    <property type="component" value="Unassembled WGS sequence"/>
</dbReference>
<feature type="region of interest" description="Disordered" evidence="1">
    <location>
        <begin position="1"/>
        <end position="72"/>
    </location>
</feature>
<name>A0A9Q0ERJ3_9TELE</name>
<dbReference type="AlphaFoldDB" id="A0A9Q0ERJ3"/>
<evidence type="ECO:0000256" key="1">
    <source>
        <dbReference type="SAM" id="MobiDB-lite"/>
    </source>
</evidence>
<gene>
    <name evidence="2" type="ORF">NHX12_020397</name>
</gene>
<sequence>MGEHLIRRGEGDETIYREEEGEEEESKDTHQLKKRESIEEEKEGESRRHSGGHLMRSTRKAGEEREEDGEVEDLLCLADHPLDVGRHGNTTMKEL</sequence>
<proteinExistence type="predicted"/>
<reference evidence="2" key="1">
    <citation type="submission" date="2022-07" db="EMBL/GenBank/DDBJ databases">
        <title>Chromosome-level genome of Muraenolepis orangiensis.</title>
        <authorList>
            <person name="Kim J."/>
        </authorList>
    </citation>
    <scope>NUCLEOTIDE SEQUENCE</scope>
    <source>
        <strain evidence="2">KU_S4_2022</strain>
        <tissue evidence="2">Muscle</tissue>
    </source>
</reference>
<feature type="compositionally biased region" description="Basic and acidic residues" evidence="1">
    <location>
        <begin position="1"/>
        <end position="18"/>
    </location>
</feature>
<accession>A0A9Q0ERJ3</accession>